<dbReference type="PANTHER" id="PTHR24029">
    <property type="entry name" value="UVRABC SYSTEM PROTEIN B"/>
    <property type="match status" value="1"/>
</dbReference>
<evidence type="ECO:0000256" key="1">
    <source>
        <dbReference type="ARBA" id="ARBA00022741"/>
    </source>
</evidence>
<dbReference type="AlphaFoldDB" id="T0ZFZ6"/>
<comment type="caution">
    <text evidence="4">The sequence shown here is derived from an EMBL/GenBank/DDBJ whole genome shotgun (WGS) entry which is preliminary data.</text>
</comment>
<reference evidence="4" key="2">
    <citation type="journal article" date="2014" name="ISME J.">
        <title>Microbial stratification in low pH oxic and suboxic macroscopic growths along an acid mine drainage.</title>
        <authorList>
            <person name="Mendez-Garcia C."/>
            <person name="Mesa V."/>
            <person name="Sprenger R.R."/>
            <person name="Richter M."/>
            <person name="Diez M.S."/>
            <person name="Solano J."/>
            <person name="Bargiela R."/>
            <person name="Golyshina O.V."/>
            <person name="Manteca A."/>
            <person name="Ramos J.L."/>
            <person name="Gallego J.R."/>
            <person name="Llorente I."/>
            <person name="Martins Dos Santos V.A."/>
            <person name="Jensen O.N."/>
            <person name="Pelaez A.I."/>
            <person name="Sanchez J."/>
            <person name="Ferrer M."/>
        </authorList>
    </citation>
    <scope>NUCLEOTIDE SEQUENCE</scope>
</reference>
<evidence type="ECO:0000313" key="4">
    <source>
        <dbReference type="EMBL" id="EQD47106.1"/>
    </source>
</evidence>
<keyword evidence="2" id="KW-0067">ATP-binding</keyword>
<dbReference type="GO" id="GO:0009380">
    <property type="term" value="C:excinuclease repair complex"/>
    <property type="evidence" value="ECO:0007669"/>
    <property type="project" value="InterPro"/>
</dbReference>
<dbReference type="GO" id="GO:0003677">
    <property type="term" value="F:DNA binding"/>
    <property type="evidence" value="ECO:0007669"/>
    <property type="project" value="InterPro"/>
</dbReference>
<evidence type="ECO:0000256" key="2">
    <source>
        <dbReference type="ARBA" id="ARBA00022840"/>
    </source>
</evidence>
<protein>
    <submittedName>
        <fullName evidence="4">Mfd</fullName>
    </submittedName>
</protein>
<dbReference type="InterPro" id="IPR027417">
    <property type="entry name" value="P-loop_NTPase"/>
</dbReference>
<reference evidence="4" key="1">
    <citation type="submission" date="2013-08" db="EMBL/GenBank/DDBJ databases">
        <authorList>
            <person name="Mendez C."/>
            <person name="Richter M."/>
            <person name="Ferrer M."/>
            <person name="Sanchez J."/>
        </authorList>
    </citation>
    <scope>NUCLEOTIDE SEQUENCE</scope>
</reference>
<gene>
    <name evidence="4" type="ORF">B1B_12478</name>
</gene>
<dbReference type="GO" id="GO:0006289">
    <property type="term" value="P:nucleotide-excision repair"/>
    <property type="evidence" value="ECO:0007669"/>
    <property type="project" value="InterPro"/>
</dbReference>
<accession>T0ZFZ6</accession>
<organism evidence="4">
    <name type="scientific">mine drainage metagenome</name>
    <dbReference type="NCBI Taxonomy" id="410659"/>
    <lineage>
        <taxon>unclassified sequences</taxon>
        <taxon>metagenomes</taxon>
        <taxon>ecological metagenomes</taxon>
    </lineage>
</organism>
<dbReference type="SUPFAM" id="SSF52540">
    <property type="entry name" value="P-loop containing nucleoside triphosphate hydrolases"/>
    <property type="match status" value="1"/>
</dbReference>
<dbReference type="Pfam" id="PF17757">
    <property type="entry name" value="UvrB_inter"/>
    <property type="match status" value="1"/>
</dbReference>
<keyword evidence="1" id="KW-0547">Nucleotide-binding</keyword>
<feature type="non-terminal residue" evidence="4">
    <location>
        <position position="74"/>
    </location>
</feature>
<dbReference type="InterPro" id="IPR041471">
    <property type="entry name" value="UvrB_inter"/>
</dbReference>
<dbReference type="Gene3D" id="3.30.2060.10">
    <property type="entry name" value="Penicillin-binding protein 1b domain"/>
    <property type="match status" value="1"/>
</dbReference>
<name>T0ZFZ6_9ZZZZ</name>
<dbReference type="InterPro" id="IPR004807">
    <property type="entry name" value="UvrB"/>
</dbReference>
<dbReference type="EMBL" id="AUZY01008176">
    <property type="protein sequence ID" value="EQD47106.1"/>
    <property type="molecule type" value="Genomic_DNA"/>
</dbReference>
<evidence type="ECO:0000259" key="3">
    <source>
        <dbReference type="Pfam" id="PF17757"/>
    </source>
</evidence>
<dbReference type="PANTHER" id="PTHR24029:SF1">
    <property type="entry name" value="TRANSCRIPTION-REPAIR-COUPLING FACTOR"/>
    <property type="match status" value="1"/>
</dbReference>
<sequence>MLGTLVATGYHREVLVEHRAEFAVRGGIVDLWPANADEPVRLDFFGEELERVAVFDVATQRSTRDLDEVVIAPA</sequence>
<dbReference type="GO" id="GO:0005524">
    <property type="term" value="F:ATP binding"/>
    <property type="evidence" value="ECO:0007669"/>
    <property type="project" value="UniProtKB-KW"/>
</dbReference>
<feature type="domain" description="UvrB interaction" evidence="3">
    <location>
        <begin position="2"/>
        <end position="74"/>
    </location>
</feature>
<dbReference type="GO" id="GO:0016887">
    <property type="term" value="F:ATP hydrolysis activity"/>
    <property type="evidence" value="ECO:0007669"/>
    <property type="project" value="InterPro"/>
</dbReference>
<proteinExistence type="predicted"/>